<gene>
    <name evidence="1" type="ORF">BV25DRAFT_1819720</name>
</gene>
<keyword evidence="2" id="KW-1185">Reference proteome</keyword>
<dbReference type="Proteomes" id="UP000814140">
    <property type="component" value="Unassembled WGS sequence"/>
</dbReference>
<reference evidence="1" key="2">
    <citation type="journal article" date="2022" name="New Phytol.">
        <title>Evolutionary transition to the ectomycorrhizal habit in the genomes of a hyperdiverse lineage of mushroom-forming fungi.</title>
        <authorList>
            <person name="Looney B."/>
            <person name="Miyauchi S."/>
            <person name="Morin E."/>
            <person name="Drula E."/>
            <person name="Courty P.E."/>
            <person name="Kohler A."/>
            <person name="Kuo A."/>
            <person name="LaButti K."/>
            <person name="Pangilinan J."/>
            <person name="Lipzen A."/>
            <person name="Riley R."/>
            <person name="Andreopoulos W."/>
            <person name="He G."/>
            <person name="Johnson J."/>
            <person name="Nolan M."/>
            <person name="Tritt A."/>
            <person name="Barry K.W."/>
            <person name="Grigoriev I.V."/>
            <person name="Nagy L.G."/>
            <person name="Hibbett D."/>
            <person name="Henrissat B."/>
            <person name="Matheny P.B."/>
            <person name="Labbe J."/>
            <person name="Martin F.M."/>
        </authorList>
    </citation>
    <scope>NUCLEOTIDE SEQUENCE</scope>
    <source>
        <strain evidence="1">HHB10654</strain>
    </source>
</reference>
<sequence>MVFGCSAEYKASSCPLPYFEEMPTVAGFDMLRGPALYLISDLTVFSEDHRSWKLSLAMYVVYIFGSAVTHCIRYPHDLCGNELSLPGLHLARLYFPFSVTAGPCAVIYIFLLERIWASRPSFSIPHYPLHQRNNCLCQCADTLRF</sequence>
<evidence type="ECO:0000313" key="1">
    <source>
        <dbReference type="EMBL" id="KAI0067396.1"/>
    </source>
</evidence>
<name>A0ACB8TG26_9AGAM</name>
<proteinExistence type="predicted"/>
<accession>A0ACB8TG26</accession>
<organism evidence="1 2">
    <name type="scientific">Artomyces pyxidatus</name>
    <dbReference type="NCBI Taxonomy" id="48021"/>
    <lineage>
        <taxon>Eukaryota</taxon>
        <taxon>Fungi</taxon>
        <taxon>Dikarya</taxon>
        <taxon>Basidiomycota</taxon>
        <taxon>Agaricomycotina</taxon>
        <taxon>Agaricomycetes</taxon>
        <taxon>Russulales</taxon>
        <taxon>Auriscalpiaceae</taxon>
        <taxon>Artomyces</taxon>
    </lineage>
</organism>
<evidence type="ECO:0000313" key="2">
    <source>
        <dbReference type="Proteomes" id="UP000814140"/>
    </source>
</evidence>
<dbReference type="EMBL" id="MU277190">
    <property type="protein sequence ID" value="KAI0067396.1"/>
    <property type="molecule type" value="Genomic_DNA"/>
</dbReference>
<protein>
    <submittedName>
        <fullName evidence="1">Uncharacterized protein</fullName>
    </submittedName>
</protein>
<comment type="caution">
    <text evidence="1">The sequence shown here is derived from an EMBL/GenBank/DDBJ whole genome shotgun (WGS) entry which is preliminary data.</text>
</comment>
<reference evidence="1" key="1">
    <citation type="submission" date="2021-03" db="EMBL/GenBank/DDBJ databases">
        <authorList>
            <consortium name="DOE Joint Genome Institute"/>
            <person name="Ahrendt S."/>
            <person name="Looney B.P."/>
            <person name="Miyauchi S."/>
            <person name="Morin E."/>
            <person name="Drula E."/>
            <person name="Courty P.E."/>
            <person name="Chicoki N."/>
            <person name="Fauchery L."/>
            <person name="Kohler A."/>
            <person name="Kuo A."/>
            <person name="Labutti K."/>
            <person name="Pangilinan J."/>
            <person name="Lipzen A."/>
            <person name="Riley R."/>
            <person name="Andreopoulos W."/>
            <person name="He G."/>
            <person name="Johnson J."/>
            <person name="Barry K.W."/>
            <person name="Grigoriev I.V."/>
            <person name="Nagy L."/>
            <person name="Hibbett D."/>
            <person name="Henrissat B."/>
            <person name="Matheny P.B."/>
            <person name="Labbe J."/>
            <person name="Martin F."/>
        </authorList>
    </citation>
    <scope>NUCLEOTIDE SEQUENCE</scope>
    <source>
        <strain evidence="1">HHB10654</strain>
    </source>
</reference>